<dbReference type="SUPFAM" id="SSF56281">
    <property type="entry name" value="Metallo-hydrolase/oxidoreductase"/>
    <property type="match status" value="1"/>
</dbReference>
<dbReference type="InterPro" id="IPR048933">
    <property type="entry name" value="B_lactamase-like_C"/>
</dbReference>
<gene>
    <name evidence="5" type="ORF">G9U52_09875</name>
</gene>
<evidence type="ECO:0000256" key="2">
    <source>
        <dbReference type="ARBA" id="ARBA00034301"/>
    </source>
</evidence>
<dbReference type="Proteomes" id="UP001165962">
    <property type="component" value="Unassembled WGS sequence"/>
</dbReference>
<feature type="domain" description="Metallo-beta-lactamase" evidence="4">
    <location>
        <begin position="24"/>
        <end position="238"/>
    </location>
</feature>
<evidence type="ECO:0000256" key="1">
    <source>
        <dbReference type="ARBA" id="ARBA00034221"/>
    </source>
</evidence>
<comment type="caution">
    <text evidence="5">The sequence shown here is derived from an EMBL/GenBank/DDBJ whole genome shotgun (WGS) entry which is preliminary data.</text>
</comment>
<dbReference type="PANTHER" id="PTHR23131">
    <property type="entry name" value="ENDORIBONUCLEASE LACTB2"/>
    <property type="match status" value="1"/>
</dbReference>
<dbReference type="Pfam" id="PF00753">
    <property type="entry name" value="Lactamase_B"/>
    <property type="match status" value="1"/>
</dbReference>
<evidence type="ECO:0000313" key="5">
    <source>
        <dbReference type="EMBL" id="NHN30142.1"/>
    </source>
</evidence>
<dbReference type="Pfam" id="PF21221">
    <property type="entry name" value="B_lactamase-like_C"/>
    <property type="match status" value="1"/>
</dbReference>
<dbReference type="RefSeq" id="WP_166148860.1">
    <property type="nucleotide sequence ID" value="NZ_JAAOIW010000003.1"/>
</dbReference>
<sequence>MAIITVHTDAIQQIKVPLPFPLRWVNSYLIRGNSGYTLIDPGLHTAASEQCWEQVLGGLSISYQDIEQIVLTHHHPDHYGLAGWFQERSQAPVHISAVGYEQIRLLWGEGQPMTASLLALFRSCGLPAEMLAPMEQHMDEFVAMVSPQPEVTILPIGESMRLGNHEYATLHTPGHAAGHVCFYRAETKEMFCGDHVIPQISPNIGYLPGGIDENPLGSFLQSLIDMGRYEVERAYPGHREPFAAFGLRAQELLKHHEARLEVMRQMLVKQPQTAYRVCRDTFGERLTLHQMRFALSETLAHLLYLEERGMLKRSDQDGVVYFQVV</sequence>
<dbReference type="Gene3D" id="3.60.15.10">
    <property type="entry name" value="Ribonuclease Z/Hydroxyacylglutathione hydrolase-like"/>
    <property type="match status" value="1"/>
</dbReference>
<dbReference type="InterPro" id="IPR036388">
    <property type="entry name" value="WH-like_DNA-bd_sf"/>
</dbReference>
<evidence type="ECO:0000256" key="3">
    <source>
        <dbReference type="ARBA" id="ARBA00048505"/>
    </source>
</evidence>
<dbReference type="SMART" id="SM00849">
    <property type="entry name" value="Lactamase_B"/>
    <property type="match status" value="1"/>
</dbReference>
<comment type="function">
    <text evidence="2">Counteracts the endogenous Pycsar antiviral defense system. Phosphodiesterase that enables metal-dependent hydrolysis of host cyclic nucleotide Pycsar defense signals such as cCMP and cUMP.</text>
</comment>
<proteinExistence type="predicted"/>
<dbReference type="EMBL" id="JAAOIW010000003">
    <property type="protein sequence ID" value="NHN30142.1"/>
    <property type="molecule type" value="Genomic_DNA"/>
</dbReference>
<organism evidence="5 6">
    <name type="scientific">Paenibacillus agricola</name>
    <dbReference type="NCBI Taxonomy" id="2716264"/>
    <lineage>
        <taxon>Bacteria</taxon>
        <taxon>Bacillati</taxon>
        <taxon>Bacillota</taxon>
        <taxon>Bacilli</taxon>
        <taxon>Bacillales</taxon>
        <taxon>Paenibacillaceae</taxon>
        <taxon>Paenibacillus</taxon>
    </lineage>
</organism>
<dbReference type="InterPro" id="IPR036866">
    <property type="entry name" value="RibonucZ/Hydroxyglut_hydro"/>
</dbReference>
<protein>
    <submittedName>
        <fullName evidence="5">MBL fold metallo-hydrolase</fullName>
    </submittedName>
</protein>
<reference evidence="5" key="1">
    <citation type="submission" date="2020-03" db="EMBL/GenBank/DDBJ databases">
        <title>Draft sequencing of Paenibacilllus sp. S3N08.</title>
        <authorList>
            <person name="Kim D.-U."/>
        </authorList>
    </citation>
    <scope>NUCLEOTIDE SEQUENCE</scope>
    <source>
        <strain evidence="5">S3N08</strain>
    </source>
</reference>
<accession>A0ABX0J1E8</accession>
<name>A0ABX0J1E8_9BACL</name>
<dbReference type="InterPro" id="IPR050662">
    <property type="entry name" value="Sec-metab_biosynth-thioest"/>
</dbReference>
<comment type="catalytic activity">
    <reaction evidence="3">
        <text>3',5'-cyclic UMP + H2O = UMP + H(+)</text>
        <dbReference type="Rhea" id="RHEA:70575"/>
        <dbReference type="ChEBI" id="CHEBI:15377"/>
        <dbReference type="ChEBI" id="CHEBI:15378"/>
        <dbReference type="ChEBI" id="CHEBI:57865"/>
        <dbReference type="ChEBI" id="CHEBI:184387"/>
    </reaction>
    <physiologicalReaction direction="left-to-right" evidence="3">
        <dbReference type="Rhea" id="RHEA:70576"/>
    </physiologicalReaction>
</comment>
<keyword evidence="6" id="KW-1185">Reference proteome</keyword>
<dbReference type="PANTHER" id="PTHR23131:SF4">
    <property type="entry name" value="METALLO-BETA-LACTAMASE SUPERFAMILY POTEIN"/>
    <property type="match status" value="1"/>
</dbReference>
<comment type="catalytic activity">
    <reaction evidence="1">
        <text>3',5'-cyclic CMP + H2O = CMP + H(+)</text>
        <dbReference type="Rhea" id="RHEA:72675"/>
        <dbReference type="ChEBI" id="CHEBI:15377"/>
        <dbReference type="ChEBI" id="CHEBI:15378"/>
        <dbReference type="ChEBI" id="CHEBI:58003"/>
        <dbReference type="ChEBI" id="CHEBI:60377"/>
    </reaction>
    <physiologicalReaction direction="left-to-right" evidence="1">
        <dbReference type="Rhea" id="RHEA:72676"/>
    </physiologicalReaction>
</comment>
<dbReference type="InterPro" id="IPR001279">
    <property type="entry name" value="Metallo-B-lactamas"/>
</dbReference>
<evidence type="ECO:0000259" key="4">
    <source>
        <dbReference type="SMART" id="SM00849"/>
    </source>
</evidence>
<dbReference type="CDD" id="cd07725">
    <property type="entry name" value="TTHA1429-like_MBL-fold"/>
    <property type="match status" value="1"/>
</dbReference>
<dbReference type="Gene3D" id="1.10.10.10">
    <property type="entry name" value="Winged helix-like DNA-binding domain superfamily/Winged helix DNA-binding domain"/>
    <property type="match status" value="1"/>
</dbReference>
<evidence type="ECO:0000313" key="6">
    <source>
        <dbReference type="Proteomes" id="UP001165962"/>
    </source>
</evidence>